<comment type="caution">
    <text evidence="2">The sequence shown here is derived from an EMBL/GenBank/DDBJ whole genome shotgun (WGS) entry which is preliminary data.</text>
</comment>
<gene>
    <name evidence="2" type="ORF">GWI33_004375</name>
</gene>
<organism evidence="2 3">
    <name type="scientific">Rhynchophorus ferrugineus</name>
    <name type="common">Red palm weevil</name>
    <name type="synonym">Curculio ferrugineus</name>
    <dbReference type="NCBI Taxonomy" id="354439"/>
    <lineage>
        <taxon>Eukaryota</taxon>
        <taxon>Metazoa</taxon>
        <taxon>Ecdysozoa</taxon>
        <taxon>Arthropoda</taxon>
        <taxon>Hexapoda</taxon>
        <taxon>Insecta</taxon>
        <taxon>Pterygota</taxon>
        <taxon>Neoptera</taxon>
        <taxon>Endopterygota</taxon>
        <taxon>Coleoptera</taxon>
        <taxon>Polyphaga</taxon>
        <taxon>Cucujiformia</taxon>
        <taxon>Curculionidae</taxon>
        <taxon>Dryophthorinae</taxon>
        <taxon>Rhynchophorus</taxon>
    </lineage>
</organism>
<name>A0A834J2U9_RHYFE</name>
<reference evidence="2" key="1">
    <citation type="submission" date="2020-08" db="EMBL/GenBank/DDBJ databases">
        <title>Genome sequencing and assembly of the red palm weevil Rhynchophorus ferrugineus.</title>
        <authorList>
            <person name="Dias G.B."/>
            <person name="Bergman C.M."/>
            <person name="Manee M."/>
        </authorList>
    </citation>
    <scope>NUCLEOTIDE SEQUENCE</scope>
    <source>
        <strain evidence="2">AA-2017</strain>
        <tissue evidence="2">Whole larva</tissue>
    </source>
</reference>
<sequence length="98" mass="10789">MVSESFRAGDRSVLLRILAKRPPTPSPRPRTTTMDDVSHRMTRRAGGESGCARDGQRGVFAGPMWSFVIWALSSLERCLNRVLLKGSKGATIEVKGRC</sequence>
<dbReference type="Proteomes" id="UP000625711">
    <property type="component" value="Unassembled WGS sequence"/>
</dbReference>
<proteinExistence type="predicted"/>
<feature type="region of interest" description="Disordered" evidence="1">
    <location>
        <begin position="20"/>
        <end position="53"/>
    </location>
</feature>
<evidence type="ECO:0000313" key="2">
    <source>
        <dbReference type="EMBL" id="KAF7286752.1"/>
    </source>
</evidence>
<evidence type="ECO:0000313" key="3">
    <source>
        <dbReference type="Proteomes" id="UP000625711"/>
    </source>
</evidence>
<keyword evidence="3" id="KW-1185">Reference proteome</keyword>
<accession>A0A834J2U9</accession>
<dbReference type="AlphaFoldDB" id="A0A834J2U9"/>
<dbReference type="EMBL" id="JAACXV010000022">
    <property type="protein sequence ID" value="KAF7286752.1"/>
    <property type="molecule type" value="Genomic_DNA"/>
</dbReference>
<protein>
    <submittedName>
        <fullName evidence="2">Uncharacterized protein</fullName>
    </submittedName>
</protein>
<evidence type="ECO:0000256" key="1">
    <source>
        <dbReference type="SAM" id="MobiDB-lite"/>
    </source>
</evidence>